<evidence type="ECO:0000259" key="5">
    <source>
        <dbReference type="PROSITE" id="PS50937"/>
    </source>
</evidence>
<dbReference type="PANTHER" id="PTHR30204">
    <property type="entry name" value="REDOX-CYCLING DRUG-SENSING TRANSCRIPTIONAL ACTIVATOR SOXR"/>
    <property type="match status" value="1"/>
</dbReference>
<gene>
    <name evidence="6" type="ORF">A6M23_13900</name>
    <name evidence="7" type="ORF">A6P07_08635</name>
</gene>
<sequence>MTEPSHRQGYRIGEVASAAGVHVETVRYYEREGLIVQPKKPYLGSRRYPEETIARIRFIKHAQKLGFTLKEARELLLLQSDKTQACDAVLHQAKIKQSAVLAKIQALRRLEIVLARLIQDCQQEYPNQHHACPILECLEADDASMDDLLADAGER</sequence>
<keyword evidence="1" id="KW-0678">Repressor</keyword>
<dbReference type="GO" id="GO:0003700">
    <property type="term" value="F:DNA-binding transcription factor activity"/>
    <property type="evidence" value="ECO:0007669"/>
    <property type="project" value="InterPro"/>
</dbReference>
<dbReference type="Proteomes" id="UP000094893">
    <property type="component" value="Unassembled WGS sequence"/>
</dbReference>
<dbReference type="InterPro" id="IPR000551">
    <property type="entry name" value="MerR-type_HTH_dom"/>
</dbReference>
<evidence type="ECO:0000256" key="1">
    <source>
        <dbReference type="ARBA" id="ARBA00022491"/>
    </source>
</evidence>
<dbReference type="PROSITE" id="PS50937">
    <property type="entry name" value="HTH_MERR_2"/>
    <property type="match status" value="1"/>
</dbReference>
<dbReference type="Pfam" id="PF13411">
    <property type="entry name" value="MerR_1"/>
    <property type="match status" value="1"/>
</dbReference>
<protein>
    <submittedName>
        <fullName evidence="6">MerR family transcriptional regulator</fullName>
    </submittedName>
</protein>
<dbReference type="PROSITE" id="PS00552">
    <property type="entry name" value="HTH_MERR_1"/>
    <property type="match status" value="1"/>
</dbReference>
<keyword evidence="4" id="KW-0804">Transcription</keyword>
<accession>A0A1C2IN61</accession>
<keyword evidence="2" id="KW-0805">Transcription regulation</keyword>
<dbReference type="InterPro" id="IPR047057">
    <property type="entry name" value="MerR_fam"/>
</dbReference>
<dbReference type="eggNOG" id="COG0789">
    <property type="taxonomic scope" value="Bacteria"/>
</dbReference>
<evidence type="ECO:0000256" key="3">
    <source>
        <dbReference type="ARBA" id="ARBA00023125"/>
    </source>
</evidence>
<dbReference type="EMBL" id="LWSA01000105">
    <property type="protein sequence ID" value="OCX73459.1"/>
    <property type="molecule type" value="Genomic_DNA"/>
</dbReference>
<name>A0A1C2IN61_ACITH</name>
<dbReference type="EMBL" id="LWRY01000163">
    <property type="protein sequence ID" value="OCX70489.1"/>
    <property type="molecule type" value="Genomic_DNA"/>
</dbReference>
<evidence type="ECO:0000313" key="6">
    <source>
        <dbReference type="EMBL" id="OCX70489.1"/>
    </source>
</evidence>
<keyword evidence="3" id="KW-0238">DNA-binding</keyword>
<dbReference type="PRINTS" id="PR00040">
    <property type="entry name" value="HTHMERR"/>
</dbReference>
<feature type="domain" description="HTH merR-type" evidence="5">
    <location>
        <begin position="9"/>
        <end position="78"/>
    </location>
</feature>
<reference evidence="6 8" key="1">
    <citation type="journal article" date="2016" name="Int. J. Mol. Sci.">
        <title>Comparative genomics of the extreme acidophile Acidithiobacillus thiooxidans reveals intraspecific divergence and niche adaptation.</title>
        <authorList>
            <person name="Zhang X."/>
            <person name="Feng X."/>
            <person name="Tao J."/>
            <person name="Ma L."/>
            <person name="Xiao Y."/>
            <person name="Liang Y."/>
            <person name="Liu X."/>
            <person name="Yin H."/>
        </authorList>
    </citation>
    <scope>NUCLEOTIDE SEQUENCE [LARGE SCALE GENOMIC DNA]</scope>
    <source>
        <strain evidence="7 8">A02</strain>
        <strain evidence="6">DXS-W</strain>
    </source>
</reference>
<dbReference type="SMART" id="SM00422">
    <property type="entry name" value="HTH_MERR"/>
    <property type="match status" value="1"/>
</dbReference>
<dbReference type="Gene3D" id="1.10.1660.10">
    <property type="match status" value="1"/>
</dbReference>
<evidence type="ECO:0000256" key="4">
    <source>
        <dbReference type="ARBA" id="ARBA00023163"/>
    </source>
</evidence>
<dbReference type="RefSeq" id="WP_024894290.1">
    <property type="nucleotide sequence ID" value="NZ_JAVKVP010000005.1"/>
</dbReference>
<comment type="caution">
    <text evidence="6">The sequence shown here is derived from an EMBL/GenBank/DDBJ whole genome shotgun (WGS) entry which is preliminary data.</text>
</comment>
<evidence type="ECO:0000313" key="7">
    <source>
        <dbReference type="EMBL" id="OCX73459.1"/>
    </source>
</evidence>
<dbReference type="OrthoDB" id="5297305at2"/>
<evidence type="ECO:0000256" key="2">
    <source>
        <dbReference type="ARBA" id="ARBA00023015"/>
    </source>
</evidence>
<proteinExistence type="predicted"/>
<keyword evidence="9" id="KW-1185">Reference proteome</keyword>
<dbReference type="AlphaFoldDB" id="A0A1C2IN61"/>
<organism evidence="6 9">
    <name type="scientific">Acidithiobacillus thiooxidans</name>
    <name type="common">Thiobacillus thiooxidans</name>
    <dbReference type="NCBI Taxonomy" id="930"/>
    <lineage>
        <taxon>Bacteria</taxon>
        <taxon>Pseudomonadati</taxon>
        <taxon>Pseudomonadota</taxon>
        <taxon>Acidithiobacillia</taxon>
        <taxon>Acidithiobacillales</taxon>
        <taxon>Acidithiobacillaceae</taxon>
        <taxon>Acidithiobacillus</taxon>
    </lineage>
</organism>
<dbReference type="PANTHER" id="PTHR30204:SF69">
    <property type="entry name" value="MERR-FAMILY TRANSCRIPTIONAL REGULATOR"/>
    <property type="match status" value="1"/>
</dbReference>
<dbReference type="SUPFAM" id="SSF46955">
    <property type="entry name" value="Putative DNA-binding domain"/>
    <property type="match status" value="1"/>
</dbReference>
<dbReference type="InterPro" id="IPR009061">
    <property type="entry name" value="DNA-bd_dom_put_sf"/>
</dbReference>
<dbReference type="Proteomes" id="UP000095008">
    <property type="component" value="Unassembled WGS sequence"/>
</dbReference>
<evidence type="ECO:0000313" key="8">
    <source>
        <dbReference type="Proteomes" id="UP000094893"/>
    </source>
</evidence>
<dbReference type="GO" id="GO:0003677">
    <property type="term" value="F:DNA binding"/>
    <property type="evidence" value="ECO:0007669"/>
    <property type="project" value="UniProtKB-KW"/>
</dbReference>
<evidence type="ECO:0000313" key="9">
    <source>
        <dbReference type="Proteomes" id="UP000095008"/>
    </source>
</evidence>